<dbReference type="Proteomes" id="UP000820818">
    <property type="component" value="Unassembled WGS sequence"/>
</dbReference>
<proteinExistence type="predicted"/>
<organism evidence="1 2">
    <name type="scientific">Daphnia sinensis</name>
    <dbReference type="NCBI Taxonomy" id="1820382"/>
    <lineage>
        <taxon>Eukaryota</taxon>
        <taxon>Metazoa</taxon>
        <taxon>Ecdysozoa</taxon>
        <taxon>Arthropoda</taxon>
        <taxon>Crustacea</taxon>
        <taxon>Branchiopoda</taxon>
        <taxon>Diplostraca</taxon>
        <taxon>Cladocera</taxon>
        <taxon>Anomopoda</taxon>
        <taxon>Daphniidae</taxon>
        <taxon>Daphnia</taxon>
        <taxon>Daphnia similis group</taxon>
    </lineage>
</organism>
<evidence type="ECO:0000313" key="2">
    <source>
        <dbReference type="Proteomes" id="UP000820818"/>
    </source>
</evidence>
<gene>
    <name evidence="1" type="ORF">GHT06_003772</name>
</gene>
<protein>
    <submittedName>
        <fullName evidence="1">Uncharacterized protein</fullName>
    </submittedName>
</protein>
<sequence length="505" mass="56525">MRHLRSGRVLELARADVAAAGVAEDVVPRVFAEVMRQLQFRGSMKRGCAACANRRRSKDRVLILVILSMTRSKPHRRYARLSVQPKRHRWRSGGRYLKVRCRRKHQGLPANQTTNAAYGFNRKGCRYLGTDSKWHKGRRDGRRRRELRAHLCAKGRPSPEPSTVPPLRAVEPDSPRADGDHVHAALGLYQMGWIRWGDLFKTVRQHGASEMDRCATGALTVKGFMAGVYDQDWLDEHRANWVTKYSRESVVAAWNASGGSAPILRYQMGASAFGRDNVRHRSYAGQDDNIRAAQRYYNDGRTPVNLEHASECIMDMFQIMRPHPPGLILYRGLRGEVADLIMDAKDHCRSILMHHTTMLSATPQGRPLRQSRRRDIGHAHGSGGIATLPYMEYAYGNTCQMETLLPPGTVVLIHPNTLRRCSFRSMVDCVAYTPGCADHAAAYARMENARVLMQNAYGVTVCEETVAGGHGYPGASLLDLHPATVVDGLVDQFEANLARMFGSEG</sequence>
<accession>A0AAD5PJZ0</accession>
<reference evidence="1" key="1">
    <citation type="submission" date="2022-05" db="EMBL/GenBank/DDBJ databases">
        <title>A multi-omics perspective on studying reproductive biology in Daphnia sinensis.</title>
        <authorList>
            <person name="Jia J."/>
        </authorList>
    </citation>
    <scope>NUCLEOTIDE SEQUENCE</scope>
    <source>
        <strain evidence="1">WSL</strain>
    </source>
</reference>
<comment type="caution">
    <text evidence="1">The sequence shown here is derived from an EMBL/GenBank/DDBJ whole genome shotgun (WGS) entry which is preliminary data.</text>
</comment>
<dbReference type="EMBL" id="WJBH02000290">
    <property type="protein sequence ID" value="KAI9549586.1"/>
    <property type="molecule type" value="Genomic_DNA"/>
</dbReference>
<name>A0AAD5PJZ0_9CRUS</name>
<evidence type="ECO:0000313" key="1">
    <source>
        <dbReference type="EMBL" id="KAI9549586.1"/>
    </source>
</evidence>
<dbReference type="AlphaFoldDB" id="A0AAD5PJZ0"/>
<keyword evidence="2" id="KW-1185">Reference proteome</keyword>